<dbReference type="EMBL" id="JPVQ01000009">
    <property type="protein sequence ID" value="KGR91205.1"/>
    <property type="molecule type" value="Genomic_DNA"/>
</dbReference>
<evidence type="ECO:0000313" key="1">
    <source>
        <dbReference type="EMBL" id="KGR91205.1"/>
    </source>
</evidence>
<protein>
    <submittedName>
        <fullName evidence="1">Glycosyl transferase</fullName>
    </submittedName>
</protein>
<dbReference type="OrthoDB" id="9791827at2"/>
<dbReference type="RefSeq" id="WP_036174415.1">
    <property type="nucleotide sequence ID" value="NZ_AVCZ01000009.1"/>
</dbReference>
<evidence type="ECO:0000313" key="2">
    <source>
        <dbReference type="Proteomes" id="UP000030595"/>
    </source>
</evidence>
<dbReference type="InterPro" id="IPR029465">
    <property type="entry name" value="ATPgrasp_TupA"/>
</dbReference>
<dbReference type="Proteomes" id="UP000030595">
    <property type="component" value="Unassembled WGS sequence"/>
</dbReference>
<organism evidence="1 2">
    <name type="scientific">Ureibacillus massiliensis 4400831 = CIP 108448 = CCUG 49529</name>
    <dbReference type="NCBI Taxonomy" id="1211035"/>
    <lineage>
        <taxon>Bacteria</taxon>
        <taxon>Bacillati</taxon>
        <taxon>Bacillota</taxon>
        <taxon>Bacilli</taxon>
        <taxon>Bacillales</taxon>
        <taxon>Caryophanaceae</taxon>
        <taxon>Ureibacillus</taxon>
    </lineage>
</organism>
<dbReference type="eggNOG" id="COG2182">
    <property type="taxonomic scope" value="Bacteria"/>
</dbReference>
<dbReference type="GO" id="GO:0016740">
    <property type="term" value="F:transferase activity"/>
    <property type="evidence" value="ECO:0007669"/>
    <property type="project" value="UniProtKB-KW"/>
</dbReference>
<dbReference type="Pfam" id="PF14305">
    <property type="entry name" value="ATPgrasp_TupA"/>
    <property type="match status" value="1"/>
</dbReference>
<comment type="caution">
    <text evidence="1">The sequence shown here is derived from an EMBL/GenBank/DDBJ whole genome shotgun (WGS) entry which is preliminary data.</text>
</comment>
<proteinExistence type="predicted"/>
<keyword evidence="2" id="KW-1185">Reference proteome</keyword>
<name>A0A0A3J671_9BACL</name>
<accession>A0A0A3J671</accession>
<sequence>MRLFLINTFRFIPDSIYLKLLFYKNVKKFLNLKTPTTFNEKLQWLKLNDRKQEYTKLVDKYEVRNFIKEKIGEKYLIPLLAVWNNASEIDFSKLPNQFVLKCNHDSSSAIICKDKRKINIQETVKKLNRNLKQNAYWYGREWPYKNVKPLIIAEEFLEEEINQPLVDYKVLCFNGKAKFVQVHCGRGTENYTLDFYDLEWNHTTIGQKGINLSKVPLNKPVFLKKMIFLSEILAKDFIHVRVDWYFVKNQLYFGELTFFDGSGFLPFSKTHDDVLLGNLINIQ</sequence>
<keyword evidence="1" id="KW-0808">Transferase</keyword>
<gene>
    <name evidence="1" type="ORF">CD30_07105</name>
</gene>
<dbReference type="AlphaFoldDB" id="A0A0A3J671"/>
<reference evidence="1 2" key="1">
    <citation type="submission" date="2014-02" db="EMBL/GenBank/DDBJ databases">
        <title>Draft genome sequence of Lysinibacillus massiliensis CCUG 49529.</title>
        <authorList>
            <person name="Zhang F."/>
            <person name="Wang G."/>
            <person name="Zhang L."/>
        </authorList>
    </citation>
    <scope>NUCLEOTIDE SEQUENCE [LARGE SCALE GENOMIC DNA]</scope>
    <source>
        <strain evidence="1 2">CCUG 49529</strain>
    </source>
</reference>